<feature type="region of interest" description="Disordered" evidence="1">
    <location>
        <begin position="1"/>
        <end position="51"/>
    </location>
</feature>
<protein>
    <submittedName>
        <fullName evidence="2">Uncharacterized protein</fullName>
    </submittedName>
</protein>
<reference evidence="2" key="1">
    <citation type="submission" date="2014-09" db="EMBL/GenBank/DDBJ databases">
        <authorList>
            <person name="Magalhaes I.L.F."/>
            <person name="Oliveira U."/>
            <person name="Santos F.R."/>
            <person name="Vidigal T.H.D.A."/>
            <person name="Brescovit A.D."/>
            <person name="Santos A.J."/>
        </authorList>
    </citation>
    <scope>NUCLEOTIDE SEQUENCE</scope>
    <source>
        <tissue evidence="2">Shoot tissue taken approximately 20 cm above the soil surface</tissue>
    </source>
</reference>
<evidence type="ECO:0000313" key="2">
    <source>
        <dbReference type="EMBL" id="JAE12549.1"/>
    </source>
</evidence>
<sequence>MTRRTSSSIRAPAGPLTPRRRRPRPPARCWGTPPPLRRKCRRRTRRSWPRW</sequence>
<proteinExistence type="predicted"/>
<feature type="compositionally biased region" description="Basic residues" evidence="1">
    <location>
        <begin position="36"/>
        <end position="51"/>
    </location>
</feature>
<dbReference type="EMBL" id="GBRH01185347">
    <property type="protein sequence ID" value="JAE12549.1"/>
    <property type="molecule type" value="Transcribed_RNA"/>
</dbReference>
<evidence type="ECO:0000256" key="1">
    <source>
        <dbReference type="SAM" id="MobiDB-lite"/>
    </source>
</evidence>
<organism evidence="2">
    <name type="scientific">Arundo donax</name>
    <name type="common">Giant reed</name>
    <name type="synonym">Donax arundinaceus</name>
    <dbReference type="NCBI Taxonomy" id="35708"/>
    <lineage>
        <taxon>Eukaryota</taxon>
        <taxon>Viridiplantae</taxon>
        <taxon>Streptophyta</taxon>
        <taxon>Embryophyta</taxon>
        <taxon>Tracheophyta</taxon>
        <taxon>Spermatophyta</taxon>
        <taxon>Magnoliopsida</taxon>
        <taxon>Liliopsida</taxon>
        <taxon>Poales</taxon>
        <taxon>Poaceae</taxon>
        <taxon>PACMAD clade</taxon>
        <taxon>Arundinoideae</taxon>
        <taxon>Arundineae</taxon>
        <taxon>Arundo</taxon>
    </lineage>
</organism>
<name>A0A0A9FMN3_ARUDO</name>
<accession>A0A0A9FMN3</accession>
<reference evidence="2" key="2">
    <citation type="journal article" date="2015" name="Data Brief">
        <title>Shoot transcriptome of the giant reed, Arundo donax.</title>
        <authorList>
            <person name="Barrero R.A."/>
            <person name="Guerrero F.D."/>
            <person name="Moolhuijzen P."/>
            <person name="Goolsby J.A."/>
            <person name="Tidwell J."/>
            <person name="Bellgard S.E."/>
            <person name="Bellgard M.I."/>
        </authorList>
    </citation>
    <scope>NUCLEOTIDE SEQUENCE</scope>
    <source>
        <tissue evidence="2">Shoot tissue taken approximately 20 cm above the soil surface</tissue>
    </source>
</reference>
<dbReference type="AlphaFoldDB" id="A0A0A9FMN3"/>